<dbReference type="InterPro" id="IPR003593">
    <property type="entry name" value="AAA+_ATPase"/>
</dbReference>
<keyword evidence="6" id="KW-1185">Reference proteome</keyword>
<keyword evidence="1" id="KW-0813">Transport</keyword>
<dbReference type="Gene3D" id="3.40.50.300">
    <property type="entry name" value="P-loop containing nucleotide triphosphate hydrolases"/>
    <property type="match status" value="1"/>
</dbReference>
<dbReference type="PANTHER" id="PTHR43776">
    <property type="entry name" value="TRANSPORT ATP-BINDING PROTEIN"/>
    <property type="match status" value="1"/>
</dbReference>
<dbReference type="GO" id="GO:0005524">
    <property type="term" value="F:ATP binding"/>
    <property type="evidence" value="ECO:0007669"/>
    <property type="project" value="UniProtKB-KW"/>
</dbReference>
<dbReference type="Pfam" id="PF00005">
    <property type="entry name" value="ABC_tran"/>
    <property type="match status" value="1"/>
</dbReference>
<evidence type="ECO:0000313" key="5">
    <source>
        <dbReference type="EMBL" id="SHO57943.1"/>
    </source>
</evidence>
<dbReference type="GO" id="GO:0055085">
    <property type="term" value="P:transmembrane transport"/>
    <property type="evidence" value="ECO:0007669"/>
    <property type="project" value="UniProtKB-ARBA"/>
</dbReference>
<dbReference type="PROSITE" id="PS50893">
    <property type="entry name" value="ABC_TRANSPORTER_2"/>
    <property type="match status" value="1"/>
</dbReference>
<dbReference type="GO" id="GO:0016887">
    <property type="term" value="F:ATP hydrolysis activity"/>
    <property type="evidence" value="ECO:0007669"/>
    <property type="project" value="InterPro"/>
</dbReference>
<proteinExistence type="predicted"/>
<dbReference type="InterPro" id="IPR050319">
    <property type="entry name" value="ABC_transp_ATP-bind"/>
</dbReference>
<dbReference type="AlphaFoldDB" id="A0A1M7YZE6"/>
<dbReference type="CDD" id="cd03257">
    <property type="entry name" value="ABC_NikE_OppD_transporters"/>
    <property type="match status" value="1"/>
</dbReference>
<protein>
    <submittedName>
        <fullName evidence="5">Oligopeptide transport ATP-binding protein OppF</fullName>
    </submittedName>
</protein>
<feature type="domain" description="ABC transporter" evidence="4">
    <location>
        <begin position="38"/>
        <end position="283"/>
    </location>
</feature>
<evidence type="ECO:0000259" key="4">
    <source>
        <dbReference type="PROSITE" id="PS50893"/>
    </source>
</evidence>
<dbReference type="InterPro" id="IPR027417">
    <property type="entry name" value="P-loop_NTPase"/>
</dbReference>
<name>A0A1M7YZE6_9VIBR</name>
<evidence type="ECO:0000256" key="1">
    <source>
        <dbReference type="ARBA" id="ARBA00022448"/>
    </source>
</evidence>
<accession>A0A1M7YZE6</accession>
<evidence type="ECO:0000256" key="3">
    <source>
        <dbReference type="ARBA" id="ARBA00022840"/>
    </source>
</evidence>
<keyword evidence="3 5" id="KW-0067">ATP-binding</keyword>
<keyword evidence="2" id="KW-0547">Nucleotide-binding</keyword>
<dbReference type="STRING" id="1117707.VQ7734_03713"/>
<dbReference type="EMBL" id="FRFG01000049">
    <property type="protein sequence ID" value="SHO57943.1"/>
    <property type="molecule type" value="Genomic_DNA"/>
</dbReference>
<gene>
    <name evidence="5" type="primary">oppF_7</name>
    <name evidence="5" type="ORF">VQ7734_03713</name>
</gene>
<dbReference type="Proteomes" id="UP000184600">
    <property type="component" value="Unassembled WGS sequence"/>
</dbReference>
<reference evidence="6" key="1">
    <citation type="submission" date="2016-12" db="EMBL/GenBank/DDBJ databases">
        <authorList>
            <person name="Rodrigo-Torres L."/>
            <person name="Arahal R.D."/>
            <person name="Lucena T."/>
        </authorList>
    </citation>
    <scope>NUCLEOTIDE SEQUENCE [LARGE SCALE GENOMIC DNA]</scope>
</reference>
<sequence length="301" mass="33801">MPFPKANILSANNWQSYFLNLELEPVLNKKHQPMSAQVRFEQVTVQYYSKLRWLGGKPFKALDQLDLVIETNNIAIVGPSGAGKSTLIELLFGLRQPSAGEVYVCGYPLSKSSAKQRHELCQHIQLIPQEPQASLNPYYTVRQILTESLNNIGGQHRQHEKAEQVLQDVGLDLSLLDRNPQQLSVGQAQRVAIARALIVEPCILVADEPTSSLDPVSRQQIIDLFAEIQKSRHMRLILVTHDLDAAQTLCNEILVLDKGRIVEHRESQSLMSHPTHFITKALLSAQQRNNKFTIGEVSYAS</sequence>
<dbReference type="PROSITE" id="PS00211">
    <property type="entry name" value="ABC_TRANSPORTER_1"/>
    <property type="match status" value="1"/>
</dbReference>
<dbReference type="InterPro" id="IPR003439">
    <property type="entry name" value="ABC_transporter-like_ATP-bd"/>
</dbReference>
<dbReference type="InterPro" id="IPR017871">
    <property type="entry name" value="ABC_transporter-like_CS"/>
</dbReference>
<dbReference type="SMART" id="SM00382">
    <property type="entry name" value="AAA"/>
    <property type="match status" value="1"/>
</dbReference>
<organism evidence="5 6">
    <name type="scientific">Vibrio quintilis</name>
    <dbReference type="NCBI Taxonomy" id="1117707"/>
    <lineage>
        <taxon>Bacteria</taxon>
        <taxon>Pseudomonadati</taxon>
        <taxon>Pseudomonadota</taxon>
        <taxon>Gammaproteobacteria</taxon>
        <taxon>Vibrionales</taxon>
        <taxon>Vibrionaceae</taxon>
        <taxon>Vibrio</taxon>
    </lineage>
</organism>
<evidence type="ECO:0000313" key="6">
    <source>
        <dbReference type="Proteomes" id="UP000184600"/>
    </source>
</evidence>
<evidence type="ECO:0000256" key="2">
    <source>
        <dbReference type="ARBA" id="ARBA00022741"/>
    </source>
</evidence>
<dbReference type="OrthoDB" id="8481147at2"/>
<dbReference type="SUPFAM" id="SSF52540">
    <property type="entry name" value="P-loop containing nucleoside triphosphate hydrolases"/>
    <property type="match status" value="1"/>
</dbReference>